<accession>A0A1B1AJQ6</accession>
<protein>
    <recommendedName>
        <fullName evidence="4">Protease PrsW</fullName>
    </recommendedName>
</protein>
<feature type="transmembrane region" description="Helical" evidence="1">
    <location>
        <begin position="134"/>
        <end position="153"/>
    </location>
</feature>
<dbReference type="RefSeq" id="WP_066772236.1">
    <property type="nucleotide sequence ID" value="NZ_CP013244.1"/>
</dbReference>
<sequence>MDGDLLVKAFVALAPVVLLLVVFDRLDAFNLISAQEILILLGAGGAIAGLSFVANLRVMDGFPIGFSAFTRYISPIIEETLKAAPIVYLFARNRVGFKVDAAIAGFAVGAGFSVIENVWYLFTITDANVTAWLVRGFGTAIMHGGATAIFAIISHEMTERQAESAAAHYRFNPLLFLPGLGAAMIIHSVFNHFPEQPIVIMALTLLTAPATIFLALIRSDHATQQWLAADRAAHEQLLAEIRAGHFSATPRGQAIDAIATRLGEKAADARTYVELKTELILRAEELIHAAQSGQATTLTDQDRTKFAKLETLELTLGRTTLAALSAQLGFTRNDLWELSRLHARVRGDA</sequence>
<gene>
    <name evidence="2" type="ORF">ATE48_13165</name>
</gene>
<dbReference type="Proteomes" id="UP000092498">
    <property type="component" value="Chromosome"/>
</dbReference>
<dbReference type="InterPro" id="IPR026898">
    <property type="entry name" value="PrsW"/>
</dbReference>
<name>A0A1B1AJQ6_9PROT</name>
<feature type="transmembrane region" description="Helical" evidence="1">
    <location>
        <begin position="103"/>
        <end position="122"/>
    </location>
</feature>
<organism evidence="2 3">
    <name type="scientific">Candidatus Viadribacter manganicus</name>
    <dbReference type="NCBI Taxonomy" id="1759059"/>
    <lineage>
        <taxon>Bacteria</taxon>
        <taxon>Pseudomonadati</taxon>
        <taxon>Pseudomonadota</taxon>
        <taxon>Alphaproteobacteria</taxon>
        <taxon>Hyphomonadales</taxon>
        <taxon>Hyphomonadaceae</taxon>
        <taxon>Candidatus Viadribacter</taxon>
    </lineage>
</organism>
<dbReference type="OrthoDB" id="7545313at2"/>
<keyword evidence="1" id="KW-0472">Membrane</keyword>
<dbReference type="AlphaFoldDB" id="A0A1B1AJQ6"/>
<proteinExistence type="predicted"/>
<dbReference type="InParanoid" id="A0A1B1AJQ6"/>
<feature type="transmembrane region" description="Helical" evidence="1">
    <location>
        <begin position="6"/>
        <end position="26"/>
    </location>
</feature>
<evidence type="ECO:0000256" key="1">
    <source>
        <dbReference type="SAM" id="Phobius"/>
    </source>
</evidence>
<feature type="transmembrane region" description="Helical" evidence="1">
    <location>
        <begin position="38"/>
        <end position="57"/>
    </location>
</feature>
<dbReference type="STRING" id="1759059.ATE48_13165"/>
<feature type="transmembrane region" description="Helical" evidence="1">
    <location>
        <begin position="198"/>
        <end position="217"/>
    </location>
</feature>
<evidence type="ECO:0008006" key="4">
    <source>
        <dbReference type="Google" id="ProtNLM"/>
    </source>
</evidence>
<dbReference type="KEGG" id="cbot:ATE48_13165"/>
<reference evidence="2 3" key="1">
    <citation type="submission" date="2015-11" db="EMBL/GenBank/DDBJ databases">
        <title>Whole-Genome Sequence of Candidatus Oderbacter manganicum from the National Park Lower Oder Valley, Germany.</title>
        <authorList>
            <person name="Braun B."/>
            <person name="Liere K."/>
            <person name="Szewzyk U."/>
        </authorList>
    </citation>
    <scope>NUCLEOTIDE SEQUENCE [LARGE SCALE GENOMIC DNA]</scope>
    <source>
        <strain evidence="2 3">OTSz_A_272</strain>
    </source>
</reference>
<dbReference type="PANTHER" id="PTHR36844">
    <property type="entry name" value="PROTEASE PRSW"/>
    <property type="match status" value="1"/>
</dbReference>
<feature type="transmembrane region" description="Helical" evidence="1">
    <location>
        <begin position="174"/>
        <end position="192"/>
    </location>
</feature>
<keyword evidence="3" id="KW-1185">Reference proteome</keyword>
<evidence type="ECO:0000313" key="3">
    <source>
        <dbReference type="Proteomes" id="UP000092498"/>
    </source>
</evidence>
<dbReference type="EMBL" id="CP013244">
    <property type="protein sequence ID" value="ANP46792.1"/>
    <property type="molecule type" value="Genomic_DNA"/>
</dbReference>
<evidence type="ECO:0000313" key="2">
    <source>
        <dbReference type="EMBL" id="ANP46792.1"/>
    </source>
</evidence>
<keyword evidence="1" id="KW-0812">Transmembrane</keyword>
<dbReference type="PANTHER" id="PTHR36844:SF1">
    <property type="entry name" value="PROTEASE PRSW"/>
    <property type="match status" value="1"/>
</dbReference>
<dbReference type="GO" id="GO:0008233">
    <property type="term" value="F:peptidase activity"/>
    <property type="evidence" value="ECO:0007669"/>
    <property type="project" value="InterPro"/>
</dbReference>
<dbReference type="Pfam" id="PF13367">
    <property type="entry name" value="PrsW-protease"/>
    <property type="match status" value="1"/>
</dbReference>
<keyword evidence="1" id="KW-1133">Transmembrane helix</keyword>